<dbReference type="Pfam" id="PF07686">
    <property type="entry name" value="V-set"/>
    <property type="match status" value="1"/>
</dbReference>
<keyword evidence="1" id="KW-1133">Transmembrane helix</keyword>
<dbReference type="SUPFAM" id="SSF48726">
    <property type="entry name" value="Immunoglobulin"/>
    <property type="match status" value="3"/>
</dbReference>
<dbReference type="Proteomes" id="UP001558613">
    <property type="component" value="Unassembled WGS sequence"/>
</dbReference>
<evidence type="ECO:0000256" key="2">
    <source>
        <dbReference type="SAM" id="SignalP"/>
    </source>
</evidence>
<dbReference type="InterPro" id="IPR036179">
    <property type="entry name" value="Ig-like_dom_sf"/>
</dbReference>
<feature type="domain" description="Immunoglobulin" evidence="3">
    <location>
        <begin position="132"/>
        <end position="233"/>
    </location>
</feature>
<reference evidence="4 5" key="1">
    <citation type="submission" date="2023-09" db="EMBL/GenBank/DDBJ databases">
        <authorList>
            <person name="Wang M."/>
        </authorList>
    </citation>
    <scope>NUCLEOTIDE SEQUENCE [LARGE SCALE GENOMIC DNA]</scope>
    <source>
        <strain evidence="4">GT-2023</strain>
        <tissue evidence="4">Liver</tissue>
    </source>
</reference>
<organism evidence="4 5">
    <name type="scientific">Cirrhinus molitorella</name>
    <name type="common">mud carp</name>
    <dbReference type="NCBI Taxonomy" id="172907"/>
    <lineage>
        <taxon>Eukaryota</taxon>
        <taxon>Metazoa</taxon>
        <taxon>Chordata</taxon>
        <taxon>Craniata</taxon>
        <taxon>Vertebrata</taxon>
        <taxon>Euteleostomi</taxon>
        <taxon>Actinopterygii</taxon>
        <taxon>Neopterygii</taxon>
        <taxon>Teleostei</taxon>
        <taxon>Ostariophysi</taxon>
        <taxon>Cypriniformes</taxon>
        <taxon>Cyprinidae</taxon>
        <taxon>Labeoninae</taxon>
        <taxon>Labeonini</taxon>
        <taxon>Cirrhinus</taxon>
    </lineage>
</organism>
<evidence type="ECO:0000313" key="5">
    <source>
        <dbReference type="Proteomes" id="UP001558613"/>
    </source>
</evidence>
<feature type="transmembrane region" description="Helical" evidence="1">
    <location>
        <begin position="356"/>
        <end position="376"/>
    </location>
</feature>
<dbReference type="PANTHER" id="PTHR21063:SF4">
    <property type="entry name" value="CD48 ANTIGEN-RELATED"/>
    <property type="match status" value="1"/>
</dbReference>
<accession>A0ABR3LHY5</accession>
<dbReference type="InterPro" id="IPR003599">
    <property type="entry name" value="Ig_sub"/>
</dbReference>
<keyword evidence="1" id="KW-0472">Membrane</keyword>
<evidence type="ECO:0000313" key="4">
    <source>
        <dbReference type="EMBL" id="KAL1251701.1"/>
    </source>
</evidence>
<comment type="caution">
    <text evidence="4">The sequence shown here is derived from an EMBL/GenBank/DDBJ whole genome shotgun (WGS) entry which is preliminary data.</text>
</comment>
<feature type="chain" id="PRO_5046539974" description="Immunoglobulin domain-containing protein" evidence="2">
    <location>
        <begin position="23"/>
        <end position="390"/>
    </location>
</feature>
<feature type="domain" description="Immunoglobulin" evidence="3">
    <location>
        <begin position="237"/>
        <end position="348"/>
    </location>
</feature>
<name>A0ABR3LHY5_9TELE</name>
<feature type="domain" description="Immunoglobulin" evidence="3">
    <location>
        <begin position="22"/>
        <end position="127"/>
    </location>
</feature>
<keyword evidence="2" id="KW-0732">Signal</keyword>
<dbReference type="SMART" id="SM00409">
    <property type="entry name" value="IG"/>
    <property type="match status" value="3"/>
</dbReference>
<feature type="signal peptide" evidence="2">
    <location>
        <begin position="1"/>
        <end position="22"/>
    </location>
</feature>
<dbReference type="Gene3D" id="2.60.40.10">
    <property type="entry name" value="Immunoglobulins"/>
    <property type="match status" value="3"/>
</dbReference>
<sequence>MKRNYFWMTVILYVTGVFDSSSDGVSVMEGDAVALDTGFEKAPKDFRIKLFYKNIRIVQVNEDLSIDYCTDVQCKEVAEKFRDRLKLDHQTGSMTIMNTRTTDSGVYRLQIISQGTVTEKIFNVTVNGGVDKVSVSVMVGDSVTLNTDVIVKPEDRAKWFYNDARIFQINRHQSETCTDDQCKEKFGDRLKVDNKTGSLTITNITSTDSGLYKLYIINDDRSITEKIFNVTVFGAAAVMKSVKEGESVTLDPGVGRKANDVMVWNRNHIRIAEITGNLSKICTDDQCAERFRDRLKVDDQTGSLTITNIRTTDSGLYKLEIVSSSSSIRRRRRSISFTTVKSFSVSVIGSRLSSGAVAGIVVAVLLLAAIAVAAIFRKKIYIPVTQTENQ</sequence>
<protein>
    <recommendedName>
        <fullName evidence="3">Immunoglobulin domain-containing protein</fullName>
    </recommendedName>
</protein>
<keyword evidence="5" id="KW-1185">Reference proteome</keyword>
<evidence type="ECO:0000256" key="1">
    <source>
        <dbReference type="SAM" id="Phobius"/>
    </source>
</evidence>
<dbReference type="PANTHER" id="PTHR21063">
    <property type="entry name" value="LFA-3"/>
    <property type="match status" value="1"/>
</dbReference>
<keyword evidence="1" id="KW-0812">Transmembrane</keyword>
<evidence type="ECO:0000259" key="3">
    <source>
        <dbReference type="SMART" id="SM00409"/>
    </source>
</evidence>
<gene>
    <name evidence="4" type="ORF">QQF64_019497</name>
</gene>
<proteinExistence type="predicted"/>
<dbReference type="EMBL" id="JAYMGO010000022">
    <property type="protein sequence ID" value="KAL1251701.1"/>
    <property type="molecule type" value="Genomic_DNA"/>
</dbReference>
<dbReference type="InterPro" id="IPR013106">
    <property type="entry name" value="Ig_V-set"/>
</dbReference>
<dbReference type="InterPro" id="IPR013783">
    <property type="entry name" value="Ig-like_fold"/>
</dbReference>